<dbReference type="PROSITE" id="PS51186">
    <property type="entry name" value="GNAT"/>
    <property type="match status" value="1"/>
</dbReference>
<name>A0A4R7HZ29_9ACTN</name>
<dbReference type="Gene3D" id="3.40.630.30">
    <property type="match status" value="1"/>
</dbReference>
<dbReference type="AlphaFoldDB" id="A0A4R7HZ29"/>
<feature type="domain" description="N-acetyltransferase" evidence="1">
    <location>
        <begin position="27"/>
        <end position="188"/>
    </location>
</feature>
<accession>A0A4R7HZ29</accession>
<proteinExistence type="predicted"/>
<dbReference type="SUPFAM" id="SSF55729">
    <property type="entry name" value="Acyl-CoA N-acyltransferases (Nat)"/>
    <property type="match status" value="1"/>
</dbReference>
<dbReference type="PANTHER" id="PTHR43072">
    <property type="entry name" value="N-ACETYLTRANSFERASE"/>
    <property type="match status" value="1"/>
</dbReference>
<evidence type="ECO:0000313" key="2">
    <source>
        <dbReference type="EMBL" id="TDT15413.1"/>
    </source>
</evidence>
<keyword evidence="3" id="KW-1185">Reference proteome</keyword>
<protein>
    <submittedName>
        <fullName evidence="2">Putative acetyltransferase</fullName>
    </submittedName>
</protein>
<dbReference type="Pfam" id="PF00583">
    <property type="entry name" value="Acetyltransf_1"/>
    <property type="match status" value="1"/>
</dbReference>
<keyword evidence="2" id="KW-0808">Transferase</keyword>
<evidence type="ECO:0000259" key="1">
    <source>
        <dbReference type="PROSITE" id="PS51186"/>
    </source>
</evidence>
<reference evidence="2 3" key="1">
    <citation type="submission" date="2019-03" db="EMBL/GenBank/DDBJ databases">
        <title>Sequencing the genomes of 1000 actinobacteria strains.</title>
        <authorList>
            <person name="Klenk H.-P."/>
        </authorList>
    </citation>
    <scope>NUCLEOTIDE SEQUENCE [LARGE SCALE GENOMIC DNA]</scope>
    <source>
        <strain evidence="2 3">DSM 18936</strain>
    </source>
</reference>
<dbReference type="InterPro" id="IPR000182">
    <property type="entry name" value="GNAT_dom"/>
</dbReference>
<dbReference type="GO" id="GO:0016747">
    <property type="term" value="F:acyltransferase activity, transferring groups other than amino-acyl groups"/>
    <property type="evidence" value="ECO:0007669"/>
    <property type="project" value="InterPro"/>
</dbReference>
<dbReference type="OrthoDB" id="9814648at2"/>
<dbReference type="Proteomes" id="UP000294558">
    <property type="component" value="Unassembled WGS sequence"/>
</dbReference>
<dbReference type="EMBL" id="SOAU01000001">
    <property type="protein sequence ID" value="TDT15413.1"/>
    <property type="molecule type" value="Genomic_DNA"/>
</dbReference>
<comment type="caution">
    <text evidence="2">The sequence shown here is derived from an EMBL/GenBank/DDBJ whole genome shotgun (WGS) entry which is preliminary data.</text>
</comment>
<gene>
    <name evidence="2" type="ORF">BDK89_0983</name>
</gene>
<sequence>MTTTTEYDTLVEQTGTIVERSPGSSRLRVRAATPEDAPAMCTILEGDQVLDGTLRIPHTTEASTTESLRQHANQQVLVAVDGDEVVGMLVLVTHLEAPRFHHVAHIDLVATHEDHRHRGVASLLIRSVIDMAEQWMAIERLELIVFAGNEGAIRLYRRLGFEHEGTMRSYAFARGRYTDAHIMARLTSTNRPSTTS</sequence>
<evidence type="ECO:0000313" key="3">
    <source>
        <dbReference type="Proteomes" id="UP000294558"/>
    </source>
</evidence>
<organism evidence="2 3">
    <name type="scientific">Ilumatobacter fluminis</name>
    <dbReference type="NCBI Taxonomy" id="467091"/>
    <lineage>
        <taxon>Bacteria</taxon>
        <taxon>Bacillati</taxon>
        <taxon>Actinomycetota</taxon>
        <taxon>Acidimicrobiia</taxon>
        <taxon>Acidimicrobiales</taxon>
        <taxon>Ilumatobacteraceae</taxon>
        <taxon>Ilumatobacter</taxon>
    </lineage>
</organism>
<dbReference type="CDD" id="cd04301">
    <property type="entry name" value="NAT_SF"/>
    <property type="match status" value="1"/>
</dbReference>
<dbReference type="InterPro" id="IPR016181">
    <property type="entry name" value="Acyl_CoA_acyltransferase"/>
</dbReference>
<dbReference type="RefSeq" id="WP_133867864.1">
    <property type="nucleotide sequence ID" value="NZ_JAVJPS010000004.1"/>
</dbReference>